<dbReference type="SUPFAM" id="SSF81321">
    <property type="entry name" value="Family A G protein-coupled receptor-like"/>
    <property type="match status" value="1"/>
</dbReference>
<dbReference type="EMBL" id="CAVP010053204">
    <property type="protein sequence ID" value="CDL93885.1"/>
    <property type="molecule type" value="Genomic_DNA"/>
</dbReference>
<reference evidence="6" key="2">
    <citation type="submission" date="2013-05" db="EMBL/GenBank/DDBJ databases">
        <title>The genome and transcriptome of Haemonchus contortus: a key model parasite for drug and vaccine discovery.</title>
        <authorList>
            <person name="Laing R."/>
            <person name="Kikuchi T."/>
            <person name="Martinelli A."/>
            <person name="Tsai I.J."/>
            <person name="Beech R.N."/>
            <person name="Redman E."/>
            <person name="Holroyd N."/>
            <person name="Bartley D.J."/>
            <person name="Beasley H."/>
            <person name="Britton C."/>
            <person name="Curran D."/>
            <person name="Devaney E."/>
            <person name="Gilabert A."/>
            <person name="Jackson F."/>
            <person name="Hunt M."/>
            <person name="Johnston S."/>
            <person name="Kryukov I."/>
            <person name="Li K."/>
            <person name="Morrison A.A."/>
            <person name="Reid A.J."/>
            <person name="Sargison N."/>
            <person name="Saunders G."/>
            <person name="Wasmuth J.D."/>
            <person name="Wolstenholme A."/>
            <person name="Berriman M."/>
            <person name="Gilleard J.S."/>
            <person name="Cotton J.A."/>
        </authorList>
    </citation>
    <scope>NUCLEOTIDE SEQUENCE [LARGE SCALE GENOMIC DNA]</scope>
    <source>
        <strain evidence="6">ISE/inbred ISE</strain>
    </source>
</reference>
<evidence type="ECO:0000256" key="1">
    <source>
        <dbReference type="ARBA" id="ARBA00004370"/>
    </source>
</evidence>
<evidence type="ECO:0000256" key="3">
    <source>
        <dbReference type="ARBA" id="ARBA00022989"/>
    </source>
</evidence>
<proteinExistence type="predicted"/>
<dbReference type="InterPro" id="IPR019424">
    <property type="entry name" value="7TM_GPCR_Srsx"/>
</dbReference>
<name>W6NAC3_HAECO</name>
<sequence>MEIFLLGGGGVVARSVLHPRMATGLQPGAISVQVNRAPNPSEMDLNFFNSALTPKYDSRLHIPEEELHYAYFYGEHFGKIRSSNYDYYVYAVDTKPYLPVLLQSITNKPLIASHSKSYIIAHTLPGCILGITLDVLVLTNRKYDEEVLCSLTAPIQGLINDVFSKFIIAVCIAIVLCNVSFMILLKKLHLKSEKTKSIYRSVVVVSLSVVIGYISTLAILSIKGVLHLNSTPYLDQFAGLLINVSISVNFFVYYGISKEYRAIFDKLLGIGHIKAALNGSKLSTAQQASAPLPNRSPIKIEVSHVI</sequence>
<protein>
    <submittedName>
        <fullName evidence="6">7TM GPCR domain containing protein</fullName>
    </submittedName>
</protein>
<dbReference type="InterPro" id="IPR047130">
    <property type="entry name" value="7TM_GPCR_Srsx_nematod"/>
</dbReference>
<dbReference type="SMART" id="SM01381">
    <property type="entry name" value="7TM_GPCR_Srsx"/>
    <property type="match status" value="1"/>
</dbReference>
<dbReference type="GO" id="GO:0016020">
    <property type="term" value="C:membrane"/>
    <property type="evidence" value="ECO:0007669"/>
    <property type="project" value="UniProtKB-SubCell"/>
</dbReference>
<keyword evidence="2 5" id="KW-0812">Transmembrane</keyword>
<dbReference type="PANTHER" id="PTHR23360:SF5">
    <property type="entry name" value="G-PROTEIN COUPLED RECEPTORS FAMILY 1 PROFILE DOMAIN-CONTAINING PROTEIN"/>
    <property type="match status" value="1"/>
</dbReference>
<feature type="transmembrane region" description="Helical" evidence="5">
    <location>
        <begin position="237"/>
        <end position="256"/>
    </location>
</feature>
<comment type="subcellular location">
    <subcellularLocation>
        <location evidence="1">Membrane</location>
    </subcellularLocation>
</comment>
<feature type="transmembrane region" description="Helical" evidence="5">
    <location>
        <begin position="197"/>
        <end position="222"/>
    </location>
</feature>
<dbReference type="Gene3D" id="1.20.1070.10">
    <property type="entry name" value="Rhodopsin 7-helix transmembrane proteins"/>
    <property type="match status" value="1"/>
</dbReference>
<dbReference type="GO" id="GO:0004930">
    <property type="term" value="F:G protein-coupled receptor activity"/>
    <property type="evidence" value="ECO:0007669"/>
    <property type="project" value="InterPro"/>
</dbReference>
<organism evidence="6">
    <name type="scientific">Haemonchus contortus</name>
    <name type="common">Barber pole worm</name>
    <dbReference type="NCBI Taxonomy" id="6289"/>
    <lineage>
        <taxon>Eukaryota</taxon>
        <taxon>Metazoa</taxon>
        <taxon>Ecdysozoa</taxon>
        <taxon>Nematoda</taxon>
        <taxon>Chromadorea</taxon>
        <taxon>Rhabditida</taxon>
        <taxon>Rhabditina</taxon>
        <taxon>Rhabditomorpha</taxon>
        <taxon>Strongyloidea</taxon>
        <taxon>Trichostrongylidae</taxon>
        <taxon>Haemonchus</taxon>
    </lineage>
</organism>
<gene>
    <name evidence="6" type="ORF">HCOI_00344400</name>
</gene>
<evidence type="ECO:0000256" key="2">
    <source>
        <dbReference type="ARBA" id="ARBA00022692"/>
    </source>
</evidence>
<reference evidence="6" key="1">
    <citation type="submission" date="2013-03" db="EMBL/GenBank/DDBJ databases">
        <authorList>
            <person name="Aslett M."/>
        </authorList>
    </citation>
    <scope>NUCLEOTIDE SEQUENCE [LARGE SCALE GENOMIC DNA]</scope>
    <source>
        <strain evidence="6">ISE/inbred ISE</strain>
    </source>
</reference>
<evidence type="ECO:0000313" key="6">
    <source>
        <dbReference type="EMBL" id="CDL93885.1"/>
    </source>
</evidence>
<keyword evidence="4 5" id="KW-0472">Membrane</keyword>
<keyword evidence="3 5" id="KW-1133">Transmembrane helix</keyword>
<comment type="caution">
    <text evidence="6">The sequence shown here is derived from an EMBL/GenBank/DDBJ whole genome shotgun (WGS) entry which is preliminary data.</text>
</comment>
<dbReference type="InterPro" id="IPR000276">
    <property type="entry name" value="GPCR_Rhodpsn"/>
</dbReference>
<evidence type="ECO:0000256" key="4">
    <source>
        <dbReference type="ARBA" id="ARBA00023136"/>
    </source>
</evidence>
<feature type="transmembrane region" description="Helical" evidence="5">
    <location>
        <begin position="166"/>
        <end position="185"/>
    </location>
</feature>
<accession>W6NAC3</accession>
<dbReference type="Pfam" id="PF10320">
    <property type="entry name" value="7TM_GPCR_Srsx"/>
    <property type="match status" value="1"/>
</dbReference>
<dbReference type="AlphaFoldDB" id="W6NAC3"/>
<evidence type="ECO:0000256" key="5">
    <source>
        <dbReference type="SAM" id="Phobius"/>
    </source>
</evidence>
<dbReference type="PANTHER" id="PTHR23360">
    <property type="entry name" value="G-PROTEIN COUPLED RECEPTORS FAMILY 1 PROFILE DOMAIN-CONTAINING PROTEIN-RELATED"/>
    <property type="match status" value="1"/>
</dbReference>